<name>A0ACC2P5J1_9HYME</name>
<comment type="caution">
    <text evidence="1">The sequence shown here is derived from an EMBL/GenBank/DDBJ whole genome shotgun (WGS) entry which is preliminary data.</text>
</comment>
<dbReference type="EMBL" id="CM056742">
    <property type="protein sequence ID" value="KAJ8678363.1"/>
    <property type="molecule type" value="Genomic_DNA"/>
</dbReference>
<protein>
    <submittedName>
        <fullName evidence="1">Uncharacterized protein</fullName>
    </submittedName>
</protein>
<evidence type="ECO:0000313" key="1">
    <source>
        <dbReference type="EMBL" id="KAJ8678363.1"/>
    </source>
</evidence>
<dbReference type="Proteomes" id="UP001239111">
    <property type="component" value="Chromosome 2"/>
</dbReference>
<reference evidence="1" key="1">
    <citation type="submission" date="2023-04" db="EMBL/GenBank/DDBJ databases">
        <title>A chromosome-level genome assembly of the parasitoid wasp Eretmocerus hayati.</title>
        <authorList>
            <person name="Zhong Y."/>
            <person name="Liu S."/>
            <person name="Liu Y."/>
        </authorList>
    </citation>
    <scope>NUCLEOTIDE SEQUENCE</scope>
    <source>
        <strain evidence="1">ZJU_SS_LIU_2023</strain>
    </source>
</reference>
<gene>
    <name evidence="1" type="ORF">QAD02_014150</name>
</gene>
<proteinExistence type="predicted"/>
<organism evidence="1 2">
    <name type="scientific">Eretmocerus hayati</name>
    <dbReference type="NCBI Taxonomy" id="131215"/>
    <lineage>
        <taxon>Eukaryota</taxon>
        <taxon>Metazoa</taxon>
        <taxon>Ecdysozoa</taxon>
        <taxon>Arthropoda</taxon>
        <taxon>Hexapoda</taxon>
        <taxon>Insecta</taxon>
        <taxon>Pterygota</taxon>
        <taxon>Neoptera</taxon>
        <taxon>Endopterygota</taxon>
        <taxon>Hymenoptera</taxon>
        <taxon>Apocrita</taxon>
        <taxon>Proctotrupomorpha</taxon>
        <taxon>Chalcidoidea</taxon>
        <taxon>Aphelinidae</taxon>
        <taxon>Aphelininae</taxon>
        <taxon>Eretmocerus</taxon>
    </lineage>
</organism>
<evidence type="ECO:0000313" key="2">
    <source>
        <dbReference type="Proteomes" id="UP001239111"/>
    </source>
</evidence>
<accession>A0ACC2P5J1</accession>
<keyword evidence="2" id="KW-1185">Reference proteome</keyword>
<sequence>MQPKLEAAALEDARPQRRARHAPLKGKDDLIFRMRQEVEGQAVQCSIEIREWLRHQADSTPNTASGESTEEDTTNELRTLIQEIDDTENQVLNAEYTWLFRDDETGDSGDSGRATPDTPIRPLSAASNSSLHANYTVIGNIRESSDPSDKKGTTGNVYQQLLDATATAVFIDL</sequence>